<keyword evidence="2" id="KW-1185">Reference proteome</keyword>
<dbReference type="EMBL" id="JAHWGI010000195">
    <property type="protein sequence ID" value="KAK3910804.1"/>
    <property type="molecule type" value="Genomic_DNA"/>
</dbReference>
<sequence length="100" mass="11356">MPYTTTSGYAAKKLKPAFEEKGNPGDLQNQFKDLEEQLPLMKVHCLVYRQSKQRVGQGEPKGMTFAMSSNTMEMELDLACQEFIEEEILRLSRLIAQLVG</sequence>
<proteinExistence type="predicted"/>
<evidence type="ECO:0000313" key="2">
    <source>
        <dbReference type="Proteomes" id="UP001219518"/>
    </source>
</evidence>
<protein>
    <submittedName>
        <fullName evidence="1">Alpha,alpha-trehalose-phosphate synthase [UDP-forming] 1</fullName>
    </submittedName>
</protein>
<accession>A0AAE1L9J7</accession>
<gene>
    <name evidence="1" type="ORF">KUF71_004292</name>
</gene>
<reference evidence="1" key="2">
    <citation type="journal article" date="2023" name="BMC Genomics">
        <title>Pest status, molecular evolution, and epigenetic factors derived from the genome assembly of Frankliniella fusca, a thysanopteran phytovirus vector.</title>
        <authorList>
            <person name="Catto M.A."/>
            <person name="Labadie P.E."/>
            <person name="Jacobson A.L."/>
            <person name="Kennedy G.G."/>
            <person name="Srinivasan R."/>
            <person name="Hunt B.G."/>
        </authorList>
    </citation>
    <scope>NUCLEOTIDE SEQUENCE</scope>
    <source>
        <strain evidence="1">PL_HMW_Pooled</strain>
    </source>
</reference>
<dbReference type="AlphaFoldDB" id="A0AAE1L9J7"/>
<evidence type="ECO:0000313" key="1">
    <source>
        <dbReference type="EMBL" id="KAK3910804.1"/>
    </source>
</evidence>
<name>A0AAE1L9J7_9NEOP</name>
<reference evidence="1" key="1">
    <citation type="submission" date="2021-07" db="EMBL/GenBank/DDBJ databases">
        <authorList>
            <person name="Catto M.A."/>
            <person name="Jacobson A."/>
            <person name="Kennedy G."/>
            <person name="Labadie P."/>
            <person name="Hunt B.G."/>
            <person name="Srinivasan R."/>
        </authorList>
    </citation>
    <scope>NUCLEOTIDE SEQUENCE</scope>
    <source>
        <strain evidence="1">PL_HMW_Pooled</strain>
        <tissue evidence="1">Head</tissue>
    </source>
</reference>
<organism evidence="1 2">
    <name type="scientific">Frankliniella fusca</name>
    <dbReference type="NCBI Taxonomy" id="407009"/>
    <lineage>
        <taxon>Eukaryota</taxon>
        <taxon>Metazoa</taxon>
        <taxon>Ecdysozoa</taxon>
        <taxon>Arthropoda</taxon>
        <taxon>Hexapoda</taxon>
        <taxon>Insecta</taxon>
        <taxon>Pterygota</taxon>
        <taxon>Neoptera</taxon>
        <taxon>Paraneoptera</taxon>
        <taxon>Thysanoptera</taxon>
        <taxon>Terebrantia</taxon>
        <taxon>Thripoidea</taxon>
        <taxon>Thripidae</taxon>
        <taxon>Frankliniella</taxon>
    </lineage>
</organism>
<comment type="caution">
    <text evidence="1">The sequence shown here is derived from an EMBL/GenBank/DDBJ whole genome shotgun (WGS) entry which is preliminary data.</text>
</comment>
<dbReference type="Proteomes" id="UP001219518">
    <property type="component" value="Unassembled WGS sequence"/>
</dbReference>